<keyword evidence="2" id="KW-0539">Nucleus</keyword>
<evidence type="ECO:0000259" key="3">
    <source>
        <dbReference type="SMART" id="SM01255"/>
    </source>
</evidence>
<evidence type="ECO:0000313" key="6">
    <source>
        <dbReference type="Proteomes" id="UP000289340"/>
    </source>
</evidence>
<dbReference type="Pfam" id="PF03790">
    <property type="entry name" value="KNOX1"/>
    <property type="match status" value="1"/>
</dbReference>
<dbReference type="PANTHER" id="PTHR48268">
    <property type="entry name" value="HOMEOBOX PROTEIN KNOTTED-1-LIKE 6 ISOFORM X1"/>
    <property type="match status" value="1"/>
</dbReference>
<protein>
    <submittedName>
        <fullName evidence="5">Homeobox protein knotted-1-like 7 isoform C</fullName>
    </submittedName>
</protein>
<proteinExistence type="predicted"/>
<comment type="caution">
    <text evidence="5">The sequence shown here is derived from an EMBL/GenBank/DDBJ whole genome shotgun (WGS) entry which is preliminary data.</text>
</comment>
<evidence type="ECO:0000259" key="4">
    <source>
        <dbReference type="SMART" id="SM01256"/>
    </source>
</evidence>
<sequence>MQEAGLGMGMVSGEVSAAGDHHHHHRQVKAEIATHPLYEQLLSAHVSCLRVATPIDQLPLIDGQLSQSHHLLRSYASHHSHSLSPHDRQELDNFMAQYLIVLCTFKEQLQQHVRVHAVEAVMACRDIESTLQALTGVSLGEGTGATMSDDEDDLQMDGSLDQSSAEGHDLMGFGPLLPTESERSLMERVRQELKIELKQVILKKSTINVHAVSASVSLTISFFLGFESQSRFNICRVLSLELKMLGRKY</sequence>
<reference evidence="5 6" key="1">
    <citation type="submission" date="2018-09" db="EMBL/GenBank/DDBJ databases">
        <title>A high-quality reference genome of wild soybean provides a powerful tool to mine soybean genomes.</title>
        <authorList>
            <person name="Xie M."/>
            <person name="Chung C.Y.L."/>
            <person name="Li M.-W."/>
            <person name="Wong F.-L."/>
            <person name="Chan T.-F."/>
            <person name="Lam H.-M."/>
        </authorList>
    </citation>
    <scope>NUCLEOTIDE SEQUENCE [LARGE SCALE GENOMIC DNA]</scope>
    <source>
        <strain evidence="6">cv. W05</strain>
        <tissue evidence="5">Hypocotyl of etiolated seedlings</tissue>
    </source>
</reference>
<dbReference type="PANTHER" id="PTHR48268:SF2">
    <property type="entry name" value="PROTEIN KNATM"/>
    <property type="match status" value="1"/>
</dbReference>
<dbReference type="InterPro" id="IPR005540">
    <property type="entry name" value="KNOX1"/>
</dbReference>
<dbReference type="InterPro" id="IPR005541">
    <property type="entry name" value="KNOX2"/>
</dbReference>
<keyword evidence="6" id="KW-1185">Reference proteome</keyword>
<feature type="domain" description="KNOX2" evidence="4">
    <location>
        <begin position="81"/>
        <end position="136"/>
    </location>
</feature>
<gene>
    <name evidence="5" type="ORF">D0Y65_011328</name>
</gene>
<keyword evidence="5" id="KW-0371">Homeobox</keyword>
<organism evidence="5 6">
    <name type="scientific">Glycine soja</name>
    <name type="common">Wild soybean</name>
    <dbReference type="NCBI Taxonomy" id="3848"/>
    <lineage>
        <taxon>Eukaryota</taxon>
        <taxon>Viridiplantae</taxon>
        <taxon>Streptophyta</taxon>
        <taxon>Embryophyta</taxon>
        <taxon>Tracheophyta</taxon>
        <taxon>Spermatophyta</taxon>
        <taxon>Magnoliopsida</taxon>
        <taxon>eudicotyledons</taxon>
        <taxon>Gunneridae</taxon>
        <taxon>Pentapetalae</taxon>
        <taxon>rosids</taxon>
        <taxon>fabids</taxon>
        <taxon>Fabales</taxon>
        <taxon>Fabaceae</taxon>
        <taxon>Papilionoideae</taxon>
        <taxon>50 kb inversion clade</taxon>
        <taxon>NPAAA clade</taxon>
        <taxon>indigoferoid/millettioid clade</taxon>
        <taxon>Phaseoleae</taxon>
        <taxon>Glycine</taxon>
        <taxon>Glycine subgen. Soja</taxon>
    </lineage>
</organism>
<keyword evidence="5" id="KW-0238">DNA-binding</keyword>
<dbReference type="SMART" id="SM01255">
    <property type="entry name" value="KNOX1"/>
    <property type="match status" value="1"/>
</dbReference>
<dbReference type="Pfam" id="PF03791">
    <property type="entry name" value="KNOX2"/>
    <property type="match status" value="1"/>
</dbReference>
<dbReference type="GO" id="GO:0003677">
    <property type="term" value="F:DNA binding"/>
    <property type="evidence" value="ECO:0007669"/>
    <property type="project" value="UniProtKB-KW"/>
</dbReference>
<evidence type="ECO:0000256" key="2">
    <source>
        <dbReference type="ARBA" id="ARBA00023242"/>
    </source>
</evidence>
<feature type="domain" description="KNOX1" evidence="3">
    <location>
        <begin position="26"/>
        <end position="70"/>
    </location>
</feature>
<dbReference type="EMBL" id="QZWG01000005">
    <property type="protein sequence ID" value="RZC11040.1"/>
    <property type="molecule type" value="Genomic_DNA"/>
</dbReference>
<evidence type="ECO:0000313" key="5">
    <source>
        <dbReference type="EMBL" id="RZC11040.1"/>
    </source>
</evidence>
<evidence type="ECO:0000256" key="1">
    <source>
        <dbReference type="ARBA" id="ARBA00004123"/>
    </source>
</evidence>
<dbReference type="InterPro" id="IPR053363">
    <property type="entry name" value="Leaf_patterning_domain"/>
</dbReference>
<accession>A0A445KKE7</accession>
<name>A0A445KKE7_GLYSO</name>
<comment type="subcellular location">
    <subcellularLocation>
        <location evidence="1">Nucleus</location>
    </subcellularLocation>
</comment>
<dbReference type="Proteomes" id="UP000289340">
    <property type="component" value="Chromosome 5"/>
</dbReference>
<dbReference type="SMART" id="SM01256">
    <property type="entry name" value="KNOX2"/>
    <property type="match status" value="1"/>
</dbReference>
<dbReference type="GO" id="GO:0005634">
    <property type="term" value="C:nucleus"/>
    <property type="evidence" value="ECO:0007669"/>
    <property type="project" value="UniProtKB-SubCell"/>
</dbReference>
<dbReference type="AlphaFoldDB" id="A0A445KKE7"/>